<feature type="non-terminal residue" evidence="3">
    <location>
        <position position="1"/>
    </location>
</feature>
<proteinExistence type="predicted"/>
<evidence type="ECO:0000313" key="3">
    <source>
        <dbReference type="EMBL" id="NWQ84727.1"/>
    </source>
</evidence>
<gene>
    <name evidence="3" type="primary">Sgsm1</name>
    <name evidence="3" type="ORF">COLPIC_R01325</name>
</gene>
<accession>A0A7K4SI94</accession>
<keyword evidence="4" id="KW-1185">Reference proteome</keyword>
<dbReference type="EMBL" id="VYZG01006923">
    <property type="protein sequence ID" value="NWQ84727.1"/>
    <property type="molecule type" value="Genomic_DNA"/>
</dbReference>
<sequence>IQKRHSSGSMDDRPSLSARDYVESLHQNSRATLLYGKNNVLVQPRDDMEAIPGYLSLHQTADIMALKWTPNQLMNGSVGDLDYEKSLSHPCSSQLPLLLCSSVYWDYAMTIRLEEIVYLHCHQQ</sequence>
<organism evidence="3 4">
    <name type="scientific">Columbina picui</name>
    <name type="common">Picui ground-dove</name>
    <dbReference type="NCBI Taxonomy" id="115618"/>
    <lineage>
        <taxon>Eukaryota</taxon>
        <taxon>Metazoa</taxon>
        <taxon>Chordata</taxon>
        <taxon>Craniata</taxon>
        <taxon>Vertebrata</taxon>
        <taxon>Euteleostomi</taxon>
        <taxon>Archelosauria</taxon>
        <taxon>Archosauria</taxon>
        <taxon>Dinosauria</taxon>
        <taxon>Saurischia</taxon>
        <taxon>Theropoda</taxon>
        <taxon>Coelurosauria</taxon>
        <taxon>Aves</taxon>
        <taxon>Neognathae</taxon>
        <taxon>Neoaves</taxon>
        <taxon>Columbimorphae</taxon>
        <taxon>Columbiformes</taxon>
        <taxon>Columbidae</taxon>
        <taxon>Columbina</taxon>
    </lineage>
</organism>
<feature type="non-terminal residue" evidence="3">
    <location>
        <position position="124"/>
    </location>
</feature>
<evidence type="ECO:0000256" key="1">
    <source>
        <dbReference type="ARBA" id="ARBA00022468"/>
    </source>
</evidence>
<feature type="domain" description="Small G protein signalling modulator 1/2 Rab-binding" evidence="2">
    <location>
        <begin position="32"/>
        <end position="124"/>
    </location>
</feature>
<dbReference type="Gene3D" id="2.30.29.230">
    <property type="match status" value="1"/>
</dbReference>
<dbReference type="Proteomes" id="UP000530263">
    <property type="component" value="Unassembled WGS sequence"/>
</dbReference>
<dbReference type="AlphaFoldDB" id="A0A7K4SI94"/>
<reference evidence="3 4" key="1">
    <citation type="submission" date="2019-09" db="EMBL/GenBank/DDBJ databases">
        <title>Bird 10,000 Genomes (B10K) Project - Family phase.</title>
        <authorList>
            <person name="Zhang G."/>
        </authorList>
    </citation>
    <scope>NUCLEOTIDE SEQUENCE [LARGE SCALE GENOMIC DNA]</scope>
    <source>
        <strain evidence="3">B10K-DU-021-26</strain>
        <tissue evidence="3">Mixed tissue sample</tissue>
    </source>
</reference>
<dbReference type="InterPro" id="IPR021935">
    <property type="entry name" value="SGSM1/2_RBD"/>
</dbReference>
<evidence type="ECO:0000313" key="4">
    <source>
        <dbReference type="Proteomes" id="UP000530263"/>
    </source>
</evidence>
<evidence type="ECO:0000259" key="2">
    <source>
        <dbReference type="Pfam" id="PF12068"/>
    </source>
</evidence>
<dbReference type="OrthoDB" id="10264062at2759"/>
<protein>
    <submittedName>
        <fullName evidence="3">SGSM1 protein</fullName>
    </submittedName>
</protein>
<dbReference type="Pfam" id="PF12068">
    <property type="entry name" value="PH_RBD"/>
    <property type="match status" value="1"/>
</dbReference>
<comment type="caution">
    <text evidence="3">The sequence shown here is derived from an EMBL/GenBank/DDBJ whole genome shotgun (WGS) entry which is preliminary data.</text>
</comment>
<name>A0A7K4SI94_COLPI</name>
<keyword evidence="1" id="KW-0343">GTPase activation</keyword>
<dbReference type="GO" id="GO:0005096">
    <property type="term" value="F:GTPase activator activity"/>
    <property type="evidence" value="ECO:0007669"/>
    <property type="project" value="UniProtKB-KW"/>
</dbReference>